<reference evidence="2" key="1">
    <citation type="journal article" date="2019" name="Int. J. Syst. Evol. Microbiol.">
        <title>The Global Catalogue of Microorganisms (GCM) 10K type strain sequencing project: providing services to taxonomists for standard genome sequencing and annotation.</title>
        <authorList>
            <consortium name="The Broad Institute Genomics Platform"/>
            <consortium name="The Broad Institute Genome Sequencing Center for Infectious Disease"/>
            <person name="Wu L."/>
            <person name="Ma J."/>
        </authorList>
    </citation>
    <scope>NUCLEOTIDE SEQUENCE [LARGE SCALE GENOMIC DNA]</scope>
    <source>
        <strain evidence="2">CCM 8906</strain>
    </source>
</reference>
<evidence type="ECO:0000313" key="2">
    <source>
        <dbReference type="Proteomes" id="UP001597195"/>
    </source>
</evidence>
<proteinExistence type="predicted"/>
<organism evidence="1 2">
    <name type="scientific">Levilactobacillus fuyuanensis</name>
    <dbReference type="NCBI Taxonomy" id="2486022"/>
    <lineage>
        <taxon>Bacteria</taxon>
        <taxon>Bacillati</taxon>
        <taxon>Bacillota</taxon>
        <taxon>Bacilli</taxon>
        <taxon>Lactobacillales</taxon>
        <taxon>Lactobacillaceae</taxon>
        <taxon>Levilactobacillus</taxon>
    </lineage>
</organism>
<evidence type="ECO:0000313" key="1">
    <source>
        <dbReference type="EMBL" id="MFD1549053.1"/>
    </source>
</evidence>
<dbReference type="Gene3D" id="3.30.460.10">
    <property type="entry name" value="Beta Polymerase, domain 2"/>
    <property type="match status" value="1"/>
</dbReference>
<accession>A0ABW4H2T7</accession>
<dbReference type="InterPro" id="IPR043519">
    <property type="entry name" value="NT_sf"/>
</dbReference>
<gene>
    <name evidence="1" type="ORF">ACFQ5T_05050</name>
</gene>
<name>A0ABW4H2T7_9LACO</name>
<dbReference type="SUPFAM" id="SSF81301">
    <property type="entry name" value="Nucleotidyltransferase"/>
    <property type="match status" value="1"/>
</dbReference>
<comment type="caution">
    <text evidence="1">The sequence shown here is derived from an EMBL/GenBank/DDBJ whole genome shotgun (WGS) entry which is preliminary data.</text>
</comment>
<dbReference type="EMBL" id="JBHTOM010000005">
    <property type="protein sequence ID" value="MFD1549053.1"/>
    <property type="molecule type" value="Genomic_DNA"/>
</dbReference>
<evidence type="ECO:0008006" key="3">
    <source>
        <dbReference type="Google" id="ProtNLM"/>
    </source>
</evidence>
<sequence>MMVLMDNLVIIEEVAIALKDMYDAFSIEFYTDLGQENLKNLKHVEIGENENWCQVEPLVRQYVHFLRKLDILQLNQLEYDLNFQYRIKAVTGVSTKIAYNYGKHRYVSKIINDLFGARIVLSGIEAQQERLDRLLQRLKDGQVISRYYTRHDGKYHATHCYFQSDNRYFPWELQIWDKNRELKNYSEHVRHEKERHMQEGID</sequence>
<dbReference type="RefSeq" id="WP_125700660.1">
    <property type="nucleotide sequence ID" value="NZ_JBHTOM010000005.1"/>
</dbReference>
<keyword evidence="2" id="KW-1185">Reference proteome</keyword>
<protein>
    <recommendedName>
        <fullName evidence="3">RelA/SpoT domain-containing protein</fullName>
    </recommendedName>
</protein>
<dbReference type="Proteomes" id="UP001597195">
    <property type="component" value="Unassembled WGS sequence"/>
</dbReference>